<dbReference type="InterPro" id="IPR016169">
    <property type="entry name" value="FAD-bd_PCMH_sub2"/>
</dbReference>
<name>A0AAE0U4H5_9PEZI</name>
<evidence type="ECO:0000313" key="7">
    <source>
        <dbReference type="EMBL" id="KAK3390651.1"/>
    </source>
</evidence>
<dbReference type="SUPFAM" id="SSF56176">
    <property type="entry name" value="FAD-binding/transporter-associated domain-like"/>
    <property type="match status" value="1"/>
</dbReference>
<dbReference type="InterPro" id="IPR050416">
    <property type="entry name" value="FAD-linked_Oxidoreductase"/>
</dbReference>
<keyword evidence="8" id="KW-1185">Reference proteome</keyword>
<evidence type="ECO:0000256" key="3">
    <source>
        <dbReference type="ARBA" id="ARBA00022630"/>
    </source>
</evidence>
<organism evidence="7 8">
    <name type="scientific">Podospora didyma</name>
    <dbReference type="NCBI Taxonomy" id="330526"/>
    <lineage>
        <taxon>Eukaryota</taxon>
        <taxon>Fungi</taxon>
        <taxon>Dikarya</taxon>
        <taxon>Ascomycota</taxon>
        <taxon>Pezizomycotina</taxon>
        <taxon>Sordariomycetes</taxon>
        <taxon>Sordariomycetidae</taxon>
        <taxon>Sordariales</taxon>
        <taxon>Podosporaceae</taxon>
        <taxon>Podospora</taxon>
    </lineage>
</organism>
<dbReference type="PANTHER" id="PTHR42973">
    <property type="entry name" value="BINDING OXIDOREDUCTASE, PUTATIVE (AFU_ORTHOLOGUE AFUA_1G17690)-RELATED"/>
    <property type="match status" value="1"/>
</dbReference>
<protein>
    <recommendedName>
        <fullName evidence="6">FAD-binding PCMH-type domain-containing protein</fullName>
    </recommendedName>
</protein>
<proteinExistence type="inferred from homology"/>
<dbReference type="PROSITE" id="PS51387">
    <property type="entry name" value="FAD_PCMH"/>
    <property type="match status" value="1"/>
</dbReference>
<feature type="domain" description="FAD-binding PCMH-type" evidence="6">
    <location>
        <begin position="76"/>
        <end position="241"/>
    </location>
</feature>
<dbReference type="GO" id="GO:0016491">
    <property type="term" value="F:oxidoreductase activity"/>
    <property type="evidence" value="ECO:0007669"/>
    <property type="project" value="UniProtKB-KW"/>
</dbReference>
<keyword evidence="5" id="KW-0560">Oxidoreductase</keyword>
<sequence>MPRKCQSLATGAIFKLASVDGEARQHQIRMRGSRLLLIGAVAETVRITRAAGPDFEAELAKLLSDNALIITPTSPHFGEFIERYSFNNSPDYSVVVIVDTEDDVSPSSSVTGHGPWGGLSTLKDGMSIWLRYLSRIGLTPDGQYVHIGGGLRVNELVRTLCSARKQTVCWRCWLQLGRCVGLFMGEYGLGLDQIVSARVVLANGTAVTVSDDSHSDLFWGLKGAGHNFGRVTELKLRVYDNIGKADWAFALLIFTHAELEALFDLLNAKNADQPSHLSFDAIILLRVFSNGFSVAQMETYIEPFQALSPLLVSTIAADYPSLIETLEYGVDSATCTPNHYGSIFSTGTKMSVPSDMRNFYNIFNAATSEIPEFAISYVFIESYAVQAMQAVPATRSTAYAHRHLRALFPELDALVDEWGEKMRSALLEHQPRQESYVNYSVKQESRQAMYEYCDSRLSKLRRIKNKYDPHDSSGFYVPI</sequence>
<keyword evidence="3" id="KW-0285">Flavoprotein</keyword>
<evidence type="ECO:0000256" key="2">
    <source>
        <dbReference type="ARBA" id="ARBA00005466"/>
    </source>
</evidence>
<comment type="similarity">
    <text evidence="2">Belongs to the oxygen-dependent FAD-linked oxidoreductase family.</text>
</comment>
<dbReference type="Proteomes" id="UP001285441">
    <property type="component" value="Unassembled WGS sequence"/>
</dbReference>
<dbReference type="InterPro" id="IPR016166">
    <property type="entry name" value="FAD-bd_PCMH"/>
</dbReference>
<evidence type="ECO:0000256" key="5">
    <source>
        <dbReference type="ARBA" id="ARBA00023002"/>
    </source>
</evidence>
<comment type="caution">
    <text evidence="7">The sequence shown here is derived from an EMBL/GenBank/DDBJ whole genome shotgun (WGS) entry which is preliminary data.</text>
</comment>
<accession>A0AAE0U4H5</accession>
<evidence type="ECO:0000313" key="8">
    <source>
        <dbReference type="Proteomes" id="UP001285441"/>
    </source>
</evidence>
<reference evidence="7" key="2">
    <citation type="submission" date="2023-06" db="EMBL/GenBank/DDBJ databases">
        <authorList>
            <consortium name="Lawrence Berkeley National Laboratory"/>
            <person name="Haridas S."/>
            <person name="Hensen N."/>
            <person name="Bonometti L."/>
            <person name="Westerberg I."/>
            <person name="Brannstrom I.O."/>
            <person name="Guillou S."/>
            <person name="Cros-Aarteil S."/>
            <person name="Calhoun S."/>
            <person name="Kuo A."/>
            <person name="Mondo S."/>
            <person name="Pangilinan J."/>
            <person name="Riley R."/>
            <person name="LaButti K."/>
            <person name="Andreopoulos B."/>
            <person name="Lipzen A."/>
            <person name="Chen C."/>
            <person name="Yanf M."/>
            <person name="Daum C."/>
            <person name="Ng V."/>
            <person name="Clum A."/>
            <person name="Steindorff A."/>
            <person name="Ohm R."/>
            <person name="Martin F."/>
            <person name="Silar P."/>
            <person name="Natvig D."/>
            <person name="Lalanne C."/>
            <person name="Gautier V."/>
            <person name="Ament-velasquez S.L."/>
            <person name="Kruys A."/>
            <person name="Hutchinson M.I."/>
            <person name="Powell A.J."/>
            <person name="Barry K."/>
            <person name="Miller A.N."/>
            <person name="Grigoriev I.V."/>
            <person name="Debuchy R."/>
            <person name="Gladieux P."/>
            <person name="Thoren M.H."/>
            <person name="Johannesson H."/>
        </authorList>
    </citation>
    <scope>NUCLEOTIDE SEQUENCE</scope>
    <source>
        <strain evidence="7">CBS 232.78</strain>
    </source>
</reference>
<dbReference type="Gene3D" id="3.40.462.20">
    <property type="match status" value="1"/>
</dbReference>
<evidence type="ECO:0000256" key="1">
    <source>
        <dbReference type="ARBA" id="ARBA00001974"/>
    </source>
</evidence>
<dbReference type="Gene3D" id="3.30.465.10">
    <property type="match status" value="1"/>
</dbReference>
<evidence type="ECO:0000259" key="6">
    <source>
        <dbReference type="PROSITE" id="PS51387"/>
    </source>
</evidence>
<comment type="cofactor">
    <cofactor evidence="1">
        <name>FAD</name>
        <dbReference type="ChEBI" id="CHEBI:57692"/>
    </cofactor>
</comment>
<dbReference type="EMBL" id="JAULSW010000002">
    <property type="protein sequence ID" value="KAK3390651.1"/>
    <property type="molecule type" value="Genomic_DNA"/>
</dbReference>
<dbReference type="AlphaFoldDB" id="A0AAE0U4H5"/>
<dbReference type="GO" id="GO:0071949">
    <property type="term" value="F:FAD binding"/>
    <property type="evidence" value="ECO:0007669"/>
    <property type="project" value="InterPro"/>
</dbReference>
<gene>
    <name evidence="7" type="ORF">B0H63DRAFT_446748</name>
</gene>
<reference evidence="7" key="1">
    <citation type="journal article" date="2023" name="Mol. Phylogenet. Evol.">
        <title>Genome-scale phylogeny and comparative genomics of the fungal order Sordariales.</title>
        <authorList>
            <person name="Hensen N."/>
            <person name="Bonometti L."/>
            <person name="Westerberg I."/>
            <person name="Brannstrom I.O."/>
            <person name="Guillou S."/>
            <person name="Cros-Aarteil S."/>
            <person name="Calhoun S."/>
            <person name="Haridas S."/>
            <person name="Kuo A."/>
            <person name="Mondo S."/>
            <person name="Pangilinan J."/>
            <person name="Riley R."/>
            <person name="LaButti K."/>
            <person name="Andreopoulos B."/>
            <person name="Lipzen A."/>
            <person name="Chen C."/>
            <person name="Yan M."/>
            <person name="Daum C."/>
            <person name="Ng V."/>
            <person name="Clum A."/>
            <person name="Steindorff A."/>
            <person name="Ohm R.A."/>
            <person name="Martin F."/>
            <person name="Silar P."/>
            <person name="Natvig D.O."/>
            <person name="Lalanne C."/>
            <person name="Gautier V."/>
            <person name="Ament-Velasquez S.L."/>
            <person name="Kruys A."/>
            <person name="Hutchinson M.I."/>
            <person name="Powell A.J."/>
            <person name="Barry K."/>
            <person name="Miller A.N."/>
            <person name="Grigoriev I.V."/>
            <person name="Debuchy R."/>
            <person name="Gladieux P."/>
            <person name="Hiltunen Thoren M."/>
            <person name="Johannesson H."/>
        </authorList>
    </citation>
    <scope>NUCLEOTIDE SEQUENCE</scope>
    <source>
        <strain evidence="7">CBS 232.78</strain>
    </source>
</reference>
<keyword evidence="4" id="KW-0274">FAD</keyword>
<evidence type="ECO:0000256" key="4">
    <source>
        <dbReference type="ARBA" id="ARBA00022827"/>
    </source>
</evidence>
<dbReference type="PANTHER" id="PTHR42973:SF9">
    <property type="entry name" value="FAD-BINDING PCMH-TYPE DOMAIN-CONTAINING PROTEIN-RELATED"/>
    <property type="match status" value="1"/>
</dbReference>
<dbReference type="InterPro" id="IPR036318">
    <property type="entry name" value="FAD-bd_PCMH-like_sf"/>
</dbReference>